<dbReference type="SUPFAM" id="SSF53254">
    <property type="entry name" value="Phosphoglycerate mutase-like"/>
    <property type="match status" value="1"/>
</dbReference>
<dbReference type="InterPro" id="IPR013078">
    <property type="entry name" value="His_Pase_superF_clade-1"/>
</dbReference>
<gene>
    <name evidence="1" type="ORF">AVO44_20280</name>
</gene>
<reference evidence="2" key="1">
    <citation type="submission" date="2015-12" db="EMBL/GenBank/DDBJ databases">
        <authorList>
            <person name="Zhang G."/>
            <person name="Stingl U."/>
        </authorList>
    </citation>
    <scope>NUCLEOTIDE SEQUENCE [LARGE SCALE GENOMIC DNA]</scope>
    <source>
        <strain evidence="2">ZGT108</strain>
    </source>
</reference>
<dbReference type="RefSeq" id="WP_068341261.1">
    <property type="nucleotide sequence ID" value="NZ_LQBP01000021.1"/>
</dbReference>
<name>A0A0X3TFP3_9RHOB</name>
<dbReference type="Pfam" id="PF00300">
    <property type="entry name" value="His_Phos_1"/>
    <property type="match status" value="1"/>
</dbReference>
<dbReference type="STRING" id="1685378.AVO44_20280"/>
<keyword evidence="2" id="KW-1185">Reference proteome</keyword>
<dbReference type="EMBL" id="LQBP01000021">
    <property type="protein sequence ID" value="KUJ73116.1"/>
    <property type="molecule type" value="Genomic_DNA"/>
</dbReference>
<dbReference type="InterPro" id="IPR029033">
    <property type="entry name" value="His_PPase_superfam"/>
</dbReference>
<accession>A0A0X3TFP3</accession>
<dbReference type="Gene3D" id="3.40.50.1240">
    <property type="entry name" value="Phosphoglycerate mutase-like"/>
    <property type="match status" value="1"/>
</dbReference>
<dbReference type="AlphaFoldDB" id="A0A0X3TFP3"/>
<protein>
    <submittedName>
        <fullName evidence="1">Histidine phosphatase family protein</fullName>
    </submittedName>
</protein>
<proteinExistence type="predicted"/>
<organism evidence="1 2">
    <name type="scientific">Ruegeria profundi</name>
    <dbReference type="NCBI Taxonomy" id="1685378"/>
    <lineage>
        <taxon>Bacteria</taxon>
        <taxon>Pseudomonadati</taxon>
        <taxon>Pseudomonadota</taxon>
        <taxon>Alphaproteobacteria</taxon>
        <taxon>Rhodobacterales</taxon>
        <taxon>Roseobacteraceae</taxon>
        <taxon>Ruegeria</taxon>
    </lineage>
</organism>
<evidence type="ECO:0000313" key="2">
    <source>
        <dbReference type="Proteomes" id="UP000053690"/>
    </source>
</evidence>
<evidence type="ECO:0000313" key="1">
    <source>
        <dbReference type="EMBL" id="KUJ73116.1"/>
    </source>
</evidence>
<comment type="caution">
    <text evidence="1">The sequence shown here is derived from an EMBL/GenBank/DDBJ whole genome shotgun (WGS) entry which is preliminary data.</text>
</comment>
<dbReference type="CDD" id="cd07040">
    <property type="entry name" value="HP"/>
    <property type="match status" value="1"/>
</dbReference>
<sequence>MRWIAVLLLFVPGIAYSNDWDSFSEPGAIAIMRHALAPGTGDPANFEIGDCATQRNLNERGREQARAIGAALQERGINFDAVLSSQWCRTLETAELLNVGLVSEAPSLNSFFGDYSTRDSQTIQTRNLIAETSGRLMLVTHQVNIFALTGQTTRSGEVLIIRSTADDVEVLGSIMIQP</sequence>
<dbReference type="Proteomes" id="UP000053690">
    <property type="component" value="Unassembled WGS sequence"/>
</dbReference>
<dbReference type="OrthoDB" id="2237472at2"/>